<dbReference type="GeneID" id="1472668"/>
<dbReference type="OMA" id="PYRFMLP"/>
<accession>A0A832SLZ4</accession>
<evidence type="ECO:0000313" key="2">
    <source>
        <dbReference type="Proteomes" id="UP000600774"/>
    </source>
</evidence>
<comment type="caution">
    <text evidence="1">The sequence shown here is derived from an EMBL/GenBank/DDBJ whole genome shotgun (WGS) entry which is preliminary data.</text>
</comment>
<proteinExistence type="predicted"/>
<dbReference type="Proteomes" id="UP000600774">
    <property type="component" value="Unassembled WGS sequence"/>
</dbReference>
<dbReference type="AlphaFoldDB" id="A0A832SLZ4"/>
<evidence type="ECO:0000313" key="1">
    <source>
        <dbReference type="EMBL" id="HIH95560.1"/>
    </source>
</evidence>
<name>A0A832SLZ4_9EURY</name>
<reference evidence="1" key="1">
    <citation type="journal article" date="2020" name="bioRxiv">
        <title>A rank-normalized archaeal taxonomy based on genome phylogeny resolves widespread incomplete and uneven classifications.</title>
        <authorList>
            <person name="Rinke C."/>
            <person name="Chuvochina M."/>
            <person name="Mussig A.J."/>
            <person name="Chaumeil P.-A."/>
            <person name="Waite D.W."/>
            <person name="Whitman W.B."/>
            <person name="Parks D.H."/>
            <person name="Hugenholtz P."/>
        </authorList>
    </citation>
    <scope>NUCLEOTIDE SEQUENCE</scope>
    <source>
        <strain evidence="1">UBA8876</strain>
    </source>
</reference>
<sequence>MFLNKNRIVEKICELPTTLGDISESIFGGISTKNGLLHRLTVPEGSDSDSLYLCEGLCKPVFLEPELVYPYVSGIFSEKFAFNSSPYRFMLPYEFSDRDSRKECRVIPPEELKIRFPMAYGRVLEFKNQFAHDDSPLDSAEYYSVRGRKLLEHLGTPKIIATEGYHLQAAYDTSGNHVFKNGCGVVLKEPEKYPYVTAVLNSQIARLFPSVCESEMLYSGSATPAAMKRFPIVFPEDRLTEDLITSISGYLMFLNRQKNASYAVGWLDELTGFYEQISNLLVMDAYFGNGIDPKLLNALEDNIHPYAGDMEFESSDSLLSVLYYIKQRISDTSNFKKYAFDTEFPGILSFL</sequence>
<dbReference type="EMBL" id="DUJU01000185">
    <property type="protein sequence ID" value="HIH95560.1"/>
    <property type="molecule type" value="Genomic_DNA"/>
</dbReference>
<organism evidence="1 2">
    <name type="scientific">Methanosarcina acetivorans</name>
    <dbReference type="NCBI Taxonomy" id="2214"/>
    <lineage>
        <taxon>Archaea</taxon>
        <taxon>Methanobacteriati</taxon>
        <taxon>Methanobacteriota</taxon>
        <taxon>Stenosarchaea group</taxon>
        <taxon>Methanomicrobia</taxon>
        <taxon>Methanosarcinales</taxon>
        <taxon>Methanosarcinaceae</taxon>
        <taxon>Methanosarcina</taxon>
    </lineage>
</organism>
<protein>
    <submittedName>
        <fullName evidence="1">Uncharacterized protein</fullName>
    </submittedName>
</protein>
<gene>
    <name evidence="1" type="ORF">HA338_16640</name>
</gene>
<dbReference type="RefSeq" id="WP_011020820.1">
    <property type="nucleotide sequence ID" value="NZ_DUJU01000185.1"/>
</dbReference>